<dbReference type="Proteomes" id="UP000481153">
    <property type="component" value="Unassembled WGS sequence"/>
</dbReference>
<dbReference type="EMBL" id="VJMJ01000089">
    <property type="protein sequence ID" value="KAF0736356.1"/>
    <property type="molecule type" value="Genomic_DNA"/>
</dbReference>
<comment type="caution">
    <text evidence="2">The sequence shown here is derived from an EMBL/GenBank/DDBJ whole genome shotgun (WGS) entry which is preliminary data.</text>
</comment>
<reference evidence="2 3" key="1">
    <citation type="submission" date="2019-07" db="EMBL/GenBank/DDBJ databases">
        <title>Genomics analysis of Aphanomyces spp. identifies a new class of oomycete effector associated with host adaptation.</title>
        <authorList>
            <person name="Gaulin E."/>
        </authorList>
    </citation>
    <scope>NUCLEOTIDE SEQUENCE [LARGE SCALE GENOMIC DNA]</scope>
    <source>
        <strain evidence="2 3">ATCC 201684</strain>
    </source>
</reference>
<name>A0A6G0X8H6_9STRA</name>
<evidence type="ECO:0000256" key="1">
    <source>
        <dbReference type="SAM" id="Coils"/>
    </source>
</evidence>
<sequence>MFAWIKYGFEETRPKMINTNVTCDILLGFVRGAFFKEVDDICKQRSVKISIEIEGVKKQREGLPTDGNEPSTPTSEHQELKDLQSRLEQQLETLQTISRTLKEIQASGQLDVIDDTGTRMKLNDHLRVRAMELLKPRQVYQLVKLSDVPEAPPTALKFTMSV</sequence>
<evidence type="ECO:0000313" key="3">
    <source>
        <dbReference type="Proteomes" id="UP000481153"/>
    </source>
</evidence>
<dbReference type="AlphaFoldDB" id="A0A6G0X8H6"/>
<feature type="coiled-coil region" evidence="1">
    <location>
        <begin position="77"/>
        <end position="107"/>
    </location>
</feature>
<gene>
    <name evidence="2" type="ORF">Ae201684_007376</name>
</gene>
<accession>A0A6G0X8H6</accession>
<keyword evidence="1" id="KW-0175">Coiled coil</keyword>
<proteinExistence type="predicted"/>
<dbReference type="VEuPathDB" id="FungiDB:AeMF1_018557"/>
<evidence type="ECO:0000313" key="2">
    <source>
        <dbReference type="EMBL" id="KAF0736356.1"/>
    </source>
</evidence>
<organism evidence="2 3">
    <name type="scientific">Aphanomyces euteiches</name>
    <dbReference type="NCBI Taxonomy" id="100861"/>
    <lineage>
        <taxon>Eukaryota</taxon>
        <taxon>Sar</taxon>
        <taxon>Stramenopiles</taxon>
        <taxon>Oomycota</taxon>
        <taxon>Saprolegniomycetes</taxon>
        <taxon>Saprolegniales</taxon>
        <taxon>Verrucalvaceae</taxon>
        <taxon>Aphanomyces</taxon>
    </lineage>
</organism>
<protein>
    <submittedName>
        <fullName evidence="2">Uncharacterized protein</fullName>
    </submittedName>
</protein>
<keyword evidence="3" id="KW-1185">Reference proteome</keyword>